<evidence type="ECO:0008006" key="4">
    <source>
        <dbReference type="Google" id="ProtNLM"/>
    </source>
</evidence>
<dbReference type="InterPro" id="IPR036188">
    <property type="entry name" value="FAD/NAD-bd_sf"/>
</dbReference>
<evidence type="ECO:0000313" key="3">
    <source>
        <dbReference type="Proteomes" id="UP000285060"/>
    </source>
</evidence>
<dbReference type="EMBL" id="QUSY01001226">
    <property type="protein sequence ID" value="RHY25663.1"/>
    <property type="molecule type" value="Genomic_DNA"/>
</dbReference>
<dbReference type="VEuPathDB" id="FungiDB:H310_07705"/>
<dbReference type="Gene3D" id="3.50.50.60">
    <property type="entry name" value="FAD/NAD(P)-binding domain"/>
    <property type="match status" value="1"/>
</dbReference>
<evidence type="ECO:0000313" key="2">
    <source>
        <dbReference type="EMBL" id="RHY25663.1"/>
    </source>
</evidence>
<accession>A0A3R6YZJ8</accession>
<organism evidence="2 3">
    <name type="scientific">Aphanomyces invadans</name>
    <dbReference type="NCBI Taxonomy" id="157072"/>
    <lineage>
        <taxon>Eukaryota</taxon>
        <taxon>Sar</taxon>
        <taxon>Stramenopiles</taxon>
        <taxon>Oomycota</taxon>
        <taxon>Saprolegniomycetes</taxon>
        <taxon>Saprolegniales</taxon>
        <taxon>Verrucalvaceae</taxon>
        <taxon>Aphanomyces</taxon>
    </lineage>
</organism>
<gene>
    <name evidence="2" type="ORF">DYB32_008170</name>
</gene>
<reference evidence="2 3" key="1">
    <citation type="submission" date="2018-08" db="EMBL/GenBank/DDBJ databases">
        <title>Aphanomyces genome sequencing and annotation.</title>
        <authorList>
            <person name="Minardi D."/>
            <person name="Oidtmann B."/>
            <person name="Van Der Giezen M."/>
            <person name="Studholme D.J."/>
        </authorList>
    </citation>
    <scope>NUCLEOTIDE SEQUENCE [LARGE SCALE GENOMIC DNA]</scope>
    <source>
        <strain evidence="2 3">NJM0002</strain>
    </source>
</reference>
<dbReference type="PANTHER" id="PTHR10668">
    <property type="entry name" value="PHYTOENE DEHYDROGENASE"/>
    <property type="match status" value="1"/>
</dbReference>
<dbReference type="PANTHER" id="PTHR10668:SF103">
    <property type="entry name" value="PYRIDINE NUCLEOTIDE-DISULFIDE OXIDOREDUCTASE DOMAIN-CONTAINING PROTEIN 2"/>
    <property type="match status" value="1"/>
</dbReference>
<dbReference type="SUPFAM" id="SSF51905">
    <property type="entry name" value="FAD/NAD(P)-binding domain"/>
    <property type="match status" value="1"/>
</dbReference>
<protein>
    <recommendedName>
        <fullName evidence="4">Amine oxidase domain-containing protein</fullName>
    </recommendedName>
</protein>
<sequence>MLTNAPVASINVKEGRATGVTLADGTVMDATHILSNASPSLTYLDLVGKQHLPASVVAHFERAWDTESASTKVGALATSPVMLIEDAFLDVQQGVASRRPVIEMNIPTSMDDSIAPRGHHIALLFVQYTPYLPKDGPWTDAKKAAFADQCFSVIEQYAPGFKASIVGTDILTPPDLERVFSLPRGNIFHGAMGLDQLFWLRPLGGYTDYRTPIRGLYLCSAGTHPGGGVMGACGRNAAHVVLKDSA</sequence>
<name>A0A3R6YZJ8_9STRA</name>
<comment type="caution">
    <text evidence="2">The sequence shown here is derived from an EMBL/GenBank/DDBJ whole genome shotgun (WGS) entry which is preliminary data.</text>
</comment>
<dbReference type="Proteomes" id="UP000285060">
    <property type="component" value="Unassembled WGS sequence"/>
</dbReference>
<dbReference type="Gene3D" id="3.90.660.50">
    <property type="match status" value="1"/>
</dbReference>
<proteinExistence type="inferred from homology"/>
<dbReference type="AlphaFoldDB" id="A0A3R6YZJ8"/>
<comment type="similarity">
    <text evidence="1">Belongs to the carotenoid/retinoid oxidoreductase family.</text>
</comment>
<keyword evidence="3" id="KW-1185">Reference proteome</keyword>
<evidence type="ECO:0000256" key="1">
    <source>
        <dbReference type="ARBA" id="ARBA00006046"/>
    </source>
</evidence>